<proteinExistence type="predicted"/>
<name>A0ABY5QG29_9BURK</name>
<dbReference type="Pfam" id="PF06114">
    <property type="entry name" value="Peptidase_M78"/>
    <property type="match status" value="1"/>
</dbReference>
<reference evidence="2" key="1">
    <citation type="submission" date="2022-08" db="EMBL/GenBank/DDBJ databases">
        <title>Multi-unit outbreak of Pandoraea commovens among non-cystic fibrosis intensive care patients from 2019 to 2021 in Berlin, Germany.</title>
        <authorList>
            <person name="Menzel P."/>
        </authorList>
    </citation>
    <scope>NUCLEOTIDE SEQUENCE</scope>
    <source>
        <strain evidence="2">LB-19-202-79</strain>
    </source>
</reference>
<protein>
    <submittedName>
        <fullName evidence="2">ImmA/IrrE family metallo-endopeptidase</fullName>
    </submittedName>
</protein>
<dbReference type="InterPro" id="IPR010359">
    <property type="entry name" value="IrrE_HExxH"/>
</dbReference>
<evidence type="ECO:0000313" key="3">
    <source>
        <dbReference type="Proteomes" id="UP001058980"/>
    </source>
</evidence>
<sequence length="159" mass="17671">MSTIASTLLERHWDGNLPIKPEAIALAMGLKVTAQFGQEGGYSGCIEKQPNGDVVIAYDLTEPRVRQRFTIAHEIGHFALGHLTENRIRFRDTVSNFSTGAYAPEETAANRFAADLLMPAHVLRYVVVERGVDDVERLANAFDVSQVAMRYRLQNLGLI</sequence>
<dbReference type="Gene3D" id="1.10.10.2910">
    <property type="match status" value="1"/>
</dbReference>
<evidence type="ECO:0000259" key="1">
    <source>
        <dbReference type="Pfam" id="PF06114"/>
    </source>
</evidence>
<gene>
    <name evidence="2" type="ORF">NTU39_26025</name>
</gene>
<dbReference type="InterPro" id="IPR052345">
    <property type="entry name" value="Rad_response_metalloprotease"/>
</dbReference>
<organism evidence="2 3">
    <name type="scientific">Pandoraea commovens</name>
    <dbReference type="NCBI Taxonomy" id="2508289"/>
    <lineage>
        <taxon>Bacteria</taxon>
        <taxon>Pseudomonadati</taxon>
        <taxon>Pseudomonadota</taxon>
        <taxon>Betaproteobacteria</taxon>
        <taxon>Burkholderiales</taxon>
        <taxon>Burkholderiaceae</taxon>
        <taxon>Pandoraea</taxon>
    </lineage>
</organism>
<dbReference type="EMBL" id="CP102780">
    <property type="protein sequence ID" value="UVA79400.1"/>
    <property type="molecule type" value="Genomic_DNA"/>
</dbReference>
<evidence type="ECO:0000313" key="2">
    <source>
        <dbReference type="EMBL" id="UVA79400.1"/>
    </source>
</evidence>
<feature type="domain" description="IrrE N-terminal-like" evidence="1">
    <location>
        <begin position="29"/>
        <end position="153"/>
    </location>
</feature>
<dbReference type="PANTHER" id="PTHR43236">
    <property type="entry name" value="ANTITOXIN HIGA1"/>
    <property type="match status" value="1"/>
</dbReference>
<dbReference type="PANTHER" id="PTHR43236:SF2">
    <property type="entry name" value="BLL0069 PROTEIN"/>
    <property type="match status" value="1"/>
</dbReference>
<dbReference type="RefSeq" id="WP_257958873.1">
    <property type="nucleotide sequence ID" value="NZ_CP102780.1"/>
</dbReference>
<accession>A0ABY5QG29</accession>
<keyword evidence="3" id="KW-1185">Reference proteome</keyword>
<dbReference type="Proteomes" id="UP001058980">
    <property type="component" value="Chromosome"/>
</dbReference>